<dbReference type="Proteomes" id="UP000007174">
    <property type="component" value="Unassembled WGS sequence"/>
</dbReference>
<proteinExistence type="predicted"/>
<protein>
    <submittedName>
        <fullName evidence="1">Uncharacterized protein</fullName>
    </submittedName>
</protein>
<evidence type="ECO:0000313" key="1">
    <source>
        <dbReference type="EMBL" id="CCF33054.1"/>
    </source>
</evidence>
<organism evidence="1 2">
    <name type="scientific">Colletotrichum higginsianum (strain IMI 349063)</name>
    <name type="common">Crucifer anthracnose fungus</name>
    <dbReference type="NCBI Taxonomy" id="759273"/>
    <lineage>
        <taxon>Eukaryota</taxon>
        <taxon>Fungi</taxon>
        <taxon>Dikarya</taxon>
        <taxon>Ascomycota</taxon>
        <taxon>Pezizomycotina</taxon>
        <taxon>Sordariomycetes</taxon>
        <taxon>Hypocreomycetidae</taxon>
        <taxon>Glomerellales</taxon>
        <taxon>Glomerellaceae</taxon>
        <taxon>Colletotrichum</taxon>
        <taxon>Colletotrichum destructivum species complex</taxon>
    </lineage>
</organism>
<name>H1UYK3_COLHI</name>
<sequence length="85" mass="9769">MARRCRLIHRLLDTATEDVSWVARYGRLEIRVVYLAPRVADLWRLRLTGFHSSLLPSPIRCHLPLLVVTVCHIAPRERGQLATVS</sequence>
<accession>H1UYK3</accession>
<dbReference type="AlphaFoldDB" id="H1UYK3"/>
<dbReference type="HOGENOM" id="CLU_2512510_0_0_1"/>
<gene>
    <name evidence="1" type="ORF">CH063_00908</name>
</gene>
<evidence type="ECO:0000313" key="2">
    <source>
        <dbReference type="Proteomes" id="UP000007174"/>
    </source>
</evidence>
<reference evidence="2" key="1">
    <citation type="journal article" date="2012" name="Nat. Genet.">
        <title>Lifestyle transitions in plant pathogenic Colletotrichum fungi deciphered by genome and transcriptome analyses.</title>
        <authorList>
            <person name="O'Connell R.J."/>
            <person name="Thon M.R."/>
            <person name="Hacquard S."/>
            <person name="Amyotte S.G."/>
            <person name="Kleemann J."/>
            <person name="Torres M.F."/>
            <person name="Damm U."/>
            <person name="Buiate E.A."/>
            <person name="Epstein L."/>
            <person name="Alkan N."/>
            <person name="Altmueller J."/>
            <person name="Alvarado-Balderrama L."/>
            <person name="Bauser C.A."/>
            <person name="Becker C."/>
            <person name="Birren B.W."/>
            <person name="Chen Z."/>
            <person name="Choi J."/>
            <person name="Crouch J.A."/>
            <person name="Duvick J.P."/>
            <person name="Farman M.A."/>
            <person name="Gan P."/>
            <person name="Heiman D."/>
            <person name="Henrissat B."/>
            <person name="Howard R.J."/>
            <person name="Kabbage M."/>
            <person name="Koch C."/>
            <person name="Kracher B."/>
            <person name="Kubo Y."/>
            <person name="Law A.D."/>
            <person name="Lebrun M.-H."/>
            <person name="Lee Y.-H."/>
            <person name="Miyara I."/>
            <person name="Moore N."/>
            <person name="Neumann U."/>
            <person name="Nordstroem K."/>
            <person name="Panaccione D.G."/>
            <person name="Panstruga R."/>
            <person name="Place M."/>
            <person name="Proctor R.H."/>
            <person name="Prusky D."/>
            <person name="Rech G."/>
            <person name="Reinhardt R."/>
            <person name="Rollins J.A."/>
            <person name="Rounsley S."/>
            <person name="Schardl C.L."/>
            <person name="Schwartz D.C."/>
            <person name="Shenoy N."/>
            <person name="Shirasu K."/>
            <person name="Sikhakolli U.R."/>
            <person name="Stueber K."/>
            <person name="Sukno S.A."/>
            <person name="Sweigard J.A."/>
            <person name="Takano Y."/>
            <person name="Takahara H."/>
            <person name="Trail F."/>
            <person name="van der Does H.C."/>
            <person name="Voll L.M."/>
            <person name="Will I."/>
            <person name="Young S."/>
            <person name="Zeng Q."/>
            <person name="Zhang J."/>
            <person name="Zhou S."/>
            <person name="Dickman M.B."/>
            <person name="Schulze-Lefert P."/>
            <person name="Ver Loren van Themaat E."/>
            <person name="Ma L.-J."/>
            <person name="Vaillancourt L.J."/>
        </authorList>
    </citation>
    <scope>NUCLEOTIDE SEQUENCE [LARGE SCALE GENOMIC DNA]</scope>
    <source>
        <strain evidence="2">IMI 349063</strain>
    </source>
</reference>
<dbReference type="EMBL" id="CACQ02000624">
    <property type="protein sequence ID" value="CCF33054.1"/>
    <property type="molecule type" value="Genomic_DNA"/>
</dbReference>